<dbReference type="InterPro" id="IPR035938">
    <property type="entry name" value="Hemerythrin-like_sf"/>
</dbReference>
<reference evidence="6 7" key="1">
    <citation type="journal article" date="2018" name="Sci. Adv.">
        <title>Multi-heme cytochromes provide a pathway for survival in energy-limited environments.</title>
        <authorList>
            <person name="Deng X."/>
            <person name="Dohmae N."/>
            <person name="Nealson K.H."/>
            <person name="Hashimoto K."/>
            <person name="Okamoto A."/>
        </authorList>
    </citation>
    <scope>NUCLEOTIDE SEQUENCE [LARGE SCALE GENOMIC DNA]</scope>
    <source>
        <strain evidence="6 7">IS5</strain>
    </source>
</reference>
<keyword evidence="2" id="KW-0561">Oxygen transport</keyword>
<dbReference type="InterPro" id="IPR012312">
    <property type="entry name" value="Hemerythrin-like"/>
</dbReference>
<dbReference type="Pfam" id="PF01814">
    <property type="entry name" value="Hemerythrin"/>
    <property type="match status" value="1"/>
</dbReference>
<evidence type="ECO:0000256" key="2">
    <source>
        <dbReference type="ARBA" id="ARBA00022621"/>
    </source>
</evidence>
<keyword evidence="3" id="KW-0479">Metal-binding</keyword>
<evidence type="ECO:0000256" key="4">
    <source>
        <dbReference type="ARBA" id="ARBA00023004"/>
    </source>
</evidence>
<dbReference type="NCBIfam" id="TIGR02481">
    <property type="entry name" value="hemeryth_dom"/>
    <property type="match status" value="1"/>
</dbReference>
<accession>A0A2Z6AZW3</accession>
<proteinExistence type="inferred from homology"/>
<gene>
    <name evidence="6" type="ORF">DFE_2066</name>
</gene>
<dbReference type="PROSITE" id="PS00550">
    <property type="entry name" value="HEMERYTHRINS"/>
    <property type="match status" value="1"/>
</dbReference>
<name>A0A2Z6AZW3_9BACT</name>
<keyword evidence="7" id="KW-1185">Reference proteome</keyword>
<organism evidence="6 7">
    <name type="scientific">Desulfovibrio ferrophilus</name>
    <dbReference type="NCBI Taxonomy" id="241368"/>
    <lineage>
        <taxon>Bacteria</taxon>
        <taxon>Pseudomonadati</taxon>
        <taxon>Thermodesulfobacteriota</taxon>
        <taxon>Desulfovibrionia</taxon>
        <taxon>Desulfovibrionales</taxon>
        <taxon>Desulfovibrionaceae</taxon>
        <taxon>Desulfovibrio</taxon>
    </lineage>
</organism>
<dbReference type="PANTHER" id="PTHR37164:SF1">
    <property type="entry name" value="BACTERIOHEMERYTHRIN"/>
    <property type="match status" value="1"/>
</dbReference>
<dbReference type="InterPro" id="IPR012827">
    <property type="entry name" value="Hemerythrin_metal-bd"/>
</dbReference>
<dbReference type="InterPro" id="IPR016131">
    <property type="entry name" value="Haemerythrin_Fe_BS"/>
</dbReference>
<dbReference type="Proteomes" id="UP000269883">
    <property type="component" value="Chromosome"/>
</dbReference>
<evidence type="ECO:0000313" key="7">
    <source>
        <dbReference type="Proteomes" id="UP000269883"/>
    </source>
</evidence>
<dbReference type="InterPro" id="IPR050669">
    <property type="entry name" value="Hemerythrin"/>
</dbReference>
<evidence type="ECO:0000313" key="6">
    <source>
        <dbReference type="EMBL" id="BBD08792.1"/>
    </source>
</evidence>
<protein>
    <recommendedName>
        <fullName evidence="5">Hemerythrin-like domain-containing protein</fullName>
    </recommendedName>
</protein>
<evidence type="ECO:0000256" key="3">
    <source>
        <dbReference type="ARBA" id="ARBA00022723"/>
    </source>
</evidence>
<dbReference type="CDD" id="cd12107">
    <property type="entry name" value="Hemerythrin"/>
    <property type="match status" value="1"/>
</dbReference>
<evidence type="ECO:0000256" key="1">
    <source>
        <dbReference type="ARBA" id="ARBA00010587"/>
    </source>
</evidence>
<keyword evidence="4" id="KW-0408">Iron</keyword>
<dbReference type="NCBIfam" id="NF033749">
    <property type="entry name" value="bact_hemeryth"/>
    <property type="match status" value="1"/>
</dbReference>
<dbReference type="AlphaFoldDB" id="A0A2Z6AZW3"/>
<feature type="domain" description="Hemerythrin-like" evidence="5">
    <location>
        <begin position="13"/>
        <end position="125"/>
    </location>
</feature>
<sequence>MPRIEWNDSLKLGVSEIDEQHEKLIALINDLYDAFTQGKAQDVVDNIVSEAHDYIGYHFSTEQRLMEEHGYPVMDDHIEEHEDYILKSSDYLMASQDSDKNLPQDVLDYLTDWWKSHINGTDRKLTHFLKEKGIQ</sequence>
<dbReference type="GO" id="GO:0046872">
    <property type="term" value="F:metal ion binding"/>
    <property type="evidence" value="ECO:0007669"/>
    <property type="project" value="UniProtKB-KW"/>
</dbReference>
<dbReference type="EMBL" id="AP017378">
    <property type="protein sequence ID" value="BBD08792.1"/>
    <property type="molecule type" value="Genomic_DNA"/>
</dbReference>
<comment type="similarity">
    <text evidence="1">Belongs to the hemerythrin family.</text>
</comment>
<dbReference type="SUPFAM" id="SSF47188">
    <property type="entry name" value="Hemerythrin-like"/>
    <property type="match status" value="1"/>
</dbReference>
<dbReference type="PANTHER" id="PTHR37164">
    <property type="entry name" value="BACTERIOHEMERYTHRIN"/>
    <property type="match status" value="1"/>
</dbReference>
<evidence type="ECO:0000259" key="5">
    <source>
        <dbReference type="Pfam" id="PF01814"/>
    </source>
</evidence>
<dbReference type="GO" id="GO:0005344">
    <property type="term" value="F:oxygen carrier activity"/>
    <property type="evidence" value="ECO:0007669"/>
    <property type="project" value="UniProtKB-KW"/>
</dbReference>
<keyword evidence="2" id="KW-0813">Transport</keyword>
<dbReference type="OrthoDB" id="9774644at2"/>
<dbReference type="RefSeq" id="WP_126379190.1">
    <property type="nucleotide sequence ID" value="NZ_AP017378.1"/>
</dbReference>
<dbReference type="KEGG" id="dfl:DFE_2066"/>
<dbReference type="Gene3D" id="1.20.120.50">
    <property type="entry name" value="Hemerythrin-like"/>
    <property type="match status" value="1"/>
</dbReference>